<proteinExistence type="predicted"/>
<feature type="region of interest" description="Disordered" evidence="1">
    <location>
        <begin position="350"/>
        <end position="410"/>
    </location>
</feature>
<feature type="region of interest" description="Disordered" evidence="1">
    <location>
        <begin position="489"/>
        <end position="633"/>
    </location>
</feature>
<feature type="compositionally biased region" description="Basic and acidic residues" evidence="1">
    <location>
        <begin position="870"/>
        <end position="893"/>
    </location>
</feature>
<feature type="region of interest" description="Disordered" evidence="1">
    <location>
        <begin position="814"/>
        <end position="855"/>
    </location>
</feature>
<dbReference type="Proteomes" id="UP000322873">
    <property type="component" value="Unassembled WGS sequence"/>
</dbReference>
<feature type="region of interest" description="Disordered" evidence="1">
    <location>
        <begin position="707"/>
        <end position="729"/>
    </location>
</feature>
<feature type="compositionally biased region" description="Basic and acidic residues" evidence="1">
    <location>
        <begin position="825"/>
        <end position="834"/>
    </location>
</feature>
<organism evidence="2 3">
    <name type="scientific">Monilinia fructicola</name>
    <name type="common">Brown rot fungus</name>
    <name type="synonym">Ciboria fructicola</name>
    <dbReference type="NCBI Taxonomy" id="38448"/>
    <lineage>
        <taxon>Eukaryota</taxon>
        <taxon>Fungi</taxon>
        <taxon>Dikarya</taxon>
        <taxon>Ascomycota</taxon>
        <taxon>Pezizomycotina</taxon>
        <taxon>Leotiomycetes</taxon>
        <taxon>Helotiales</taxon>
        <taxon>Sclerotiniaceae</taxon>
        <taxon>Monilinia</taxon>
    </lineage>
</organism>
<protein>
    <submittedName>
        <fullName evidence="2">Uncharacterized protein</fullName>
    </submittedName>
</protein>
<feature type="compositionally biased region" description="Polar residues" evidence="1">
    <location>
        <begin position="835"/>
        <end position="844"/>
    </location>
</feature>
<feature type="compositionally biased region" description="Basic and acidic residues" evidence="1">
    <location>
        <begin position="901"/>
        <end position="913"/>
    </location>
</feature>
<name>A0A5M9JUW4_MONFR</name>
<feature type="region of interest" description="Disordered" evidence="1">
    <location>
        <begin position="870"/>
        <end position="934"/>
    </location>
</feature>
<accession>A0A5M9JUW4</accession>
<feature type="region of interest" description="Disordered" evidence="1">
    <location>
        <begin position="140"/>
        <end position="261"/>
    </location>
</feature>
<dbReference type="EMBL" id="VICG01000006">
    <property type="protein sequence ID" value="KAA8570635.1"/>
    <property type="molecule type" value="Genomic_DNA"/>
</dbReference>
<evidence type="ECO:0000313" key="2">
    <source>
        <dbReference type="EMBL" id="KAA8570635.1"/>
    </source>
</evidence>
<feature type="compositionally biased region" description="Low complexity" evidence="1">
    <location>
        <begin position="71"/>
        <end position="82"/>
    </location>
</feature>
<feature type="compositionally biased region" description="Basic and acidic residues" evidence="1">
    <location>
        <begin position="30"/>
        <end position="40"/>
    </location>
</feature>
<gene>
    <name evidence="2" type="ORF">EYC84_000034</name>
</gene>
<feature type="compositionally biased region" description="Polar residues" evidence="1">
    <location>
        <begin position="169"/>
        <end position="182"/>
    </location>
</feature>
<keyword evidence="3" id="KW-1185">Reference proteome</keyword>
<sequence length="1193" mass="133552">MNKLSYYNNGNYQSIALAIIDTTKKFMTDKMDNKSEEDSKRSKRQSSDSESADIPRHQSNSGCQTAAVSENGNNLCGQLCNNSPPRPASHESSISSAIGSTEIPDQFQSISNTQDSNTEQQPPNEEQRLSGALANQYIENRNKGRGKAIKRSSDSSSDSDQSLKRQKTTPEPVNSQISSSASDLDRIVESPGMKPRSGDILIRSLDDVPKNPTPSGTRRVPPPSSHDFRTAHPCRPKSGTPLSKIKGSALDTDAPEDAPSAPLRNSVLDNVGPSSKLAQNAGIVASSSPEKESRKQKFRRLSTKMARPVTNGGISKFRAQRKREKRGELKQIRRAAKLDTISRSMNGLKRNMRQARREKERQKKVEAENHQKESYYTVGEENDTQAMTTNGKGEEYSLNPAKRSLDIPDHSRSYNPSLTVGMAMNRSRVNDESLFSEDIAFFAALPAMRRNYPEFAPVFTDSDEMSLNGGASERSTDSNLPELVIDSGTSEDEIRSGAYDAQPATPGDTEDIQDLRSRPGMTGENTGTGGLRTRPPSIPSIPSDGNVLQSFLDPSVSPSYDASDESSRSSYSSSTRNPYFPDVSLVPAEAGTESNTEQEQREPHAIDASNAPQEGRVEQGTDGPAPEIGNPMIGTNYQRVTTNSPASGYGIEDNRTQRQLVAPWHVEGDRLTPNAQVEEGHGRSYEFETMHLPENGASRDQLQIDQQHEGVVSSASRRDSDLMGGSSMERRRIQETLVDQEWRPDEYERDPELMENAIPSQYDGVAGGVEQSISRWSWESAEPTQQAGNRHHMEHIEPVPHEDNMHYVEHVERSRGEQTEFNGRTNEHELRDTNTEVTSPSQYQEMAGETETRTRTKARRIVAIADRLRGRREQPTPQEDITHHMEPIQREGEGEQSEMNTRTDEPQREVDARRTKRGSNIRNMHEDNTSQNTNTVSNRKTLEMLGFLPDENEMNVGRESSDVAAIRPRLPKDNVVDRLPGTSPKSIHLCLNDKKGSSQVEDKSEDCAMVQEIAGSSDRYWAFDIENIHCPTCYKIMQDQKRRDGDKATGWHSRREELSRHQHCVNSLCHETCDHELRPHHVLSRFGLDTTHKIRRVQLISSSPNLDPDVLASAIMVLKSFFGQLQGLELILAMPKPFTRSNTMRHILRQEARHFICCFVELEGSLLVQGARLKIRGLEEFGELEEMWWDVRE</sequence>
<feature type="region of interest" description="Disordered" evidence="1">
    <location>
        <begin position="279"/>
        <end position="299"/>
    </location>
</feature>
<dbReference type="VEuPathDB" id="FungiDB:MFRU_063g00040"/>
<reference evidence="2 3" key="1">
    <citation type="submission" date="2019-06" db="EMBL/GenBank/DDBJ databases">
        <title>Genome Sequence of the Brown Rot Fungal Pathogen Monilinia fructicola.</title>
        <authorList>
            <person name="De Miccolis Angelini R.M."/>
            <person name="Landi L."/>
            <person name="Abate D."/>
            <person name="Pollastro S."/>
            <person name="Romanazzi G."/>
            <person name="Faretra F."/>
        </authorList>
    </citation>
    <scope>NUCLEOTIDE SEQUENCE [LARGE SCALE GENOMIC DNA]</scope>
    <source>
        <strain evidence="2 3">Mfrc123</strain>
    </source>
</reference>
<feature type="compositionally biased region" description="Basic and acidic residues" evidence="1">
    <location>
        <begin position="355"/>
        <end position="373"/>
    </location>
</feature>
<feature type="compositionally biased region" description="Polar residues" evidence="1">
    <location>
        <begin position="57"/>
        <end position="70"/>
    </location>
</feature>
<evidence type="ECO:0000256" key="1">
    <source>
        <dbReference type="SAM" id="MobiDB-lite"/>
    </source>
</evidence>
<dbReference type="AlphaFoldDB" id="A0A5M9JUW4"/>
<feature type="region of interest" description="Disordered" evidence="1">
    <location>
        <begin position="30"/>
        <end position="95"/>
    </location>
</feature>
<evidence type="ECO:0000313" key="3">
    <source>
        <dbReference type="Proteomes" id="UP000322873"/>
    </source>
</evidence>
<comment type="caution">
    <text evidence="2">The sequence shown here is derived from an EMBL/GenBank/DDBJ whole genome shotgun (WGS) entry which is preliminary data.</text>
</comment>